<sequence length="46" mass="5478">MFQILAKINKILLPSFTKQKLDLAKAQKWQLLILGWRFYVTKNSLK</sequence>
<dbReference type="EMBL" id="PCMW01000033">
    <property type="protein sequence ID" value="PDS25022.1"/>
    <property type="molecule type" value="Genomic_DNA"/>
</dbReference>
<accession>A0A2H3KCE2</accession>
<name>A0A2H3KCE2_9FLAO</name>
<protein>
    <submittedName>
        <fullName evidence="1">SsrA-binding protein</fullName>
    </submittedName>
</protein>
<evidence type="ECO:0000313" key="2">
    <source>
        <dbReference type="Proteomes" id="UP000220828"/>
    </source>
</evidence>
<reference evidence="1 2" key="1">
    <citation type="submission" date="2017-09" db="EMBL/GenBank/DDBJ databases">
        <title>Whole genomes of Flavobacteriaceae.</title>
        <authorList>
            <person name="Stine C."/>
            <person name="Li C."/>
            <person name="Tadesse D."/>
        </authorList>
    </citation>
    <scope>NUCLEOTIDE SEQUENCE [LARGE SCALE GENOMIC DNA]</scope>
    <source>
        <strain evidence="1 2">ATCC 35036</strain>
    </source>
</reference>
<organism evidence="1 2">
    <name type="scientific">Flavobacterium branchiophilum</name>
    <dbReference type="NCBI Taxonomy" id="55197"/>
    <lineage>
        <taxon>Bacteria</taxon>
        <taxon>Pseudomonadati</taxon>
        <taxon>Bacteroidota</taxon>
        <taxon>Flavobacteriia</taxon>
        <taxon>Flavobacteriales</taxon>
        <taxon>Flavobacteriaceae</taxon>
        <taxon>Flavobacterium</taxon>
    </lineage>
</organism>
<dbReference type="OrthoDB" id="1448648at2"/>
<dbReference type="Proteomes" id="UP000220828">
    <property type="component" value="Unassembled WGS sequence"/>
</dbReference>
<comment type="caution">
    <text evidence="1">The sequence shown here is derived from an EMBL/GenBank/DDBJ whole genome shotgun (WGS) entry which is preliminary data.</text>
</comment>
<proteinExistence type="predicted"/>
<evidence type="ECO:0000313" key="1">
    <source>
        <dbReference type="EMBL" id="PDS25022.1"/>
    </source>
</evidence>
<dbReference type="AlphaFoldDB" id="A0A2H3KCE2"/>
<gene>
    <name evidence="1" type="ORF">B0A77_06090</name>
</gene>